<keyword evidence="3 6" id="KW-0378">Hydrolase</keyword>
<dbReference type="CDD" id="cd01638">
    <property type="entry name" value="CysQ"/>
    <property type="match status" value="1"/>
</dbReference>
<evidence type="ECO:0000256" key="3">
    <source>
        <dbReference type="ARBA" id="ARBA00022801"/>
    </source>
</evidence>
<evidence type="ECO:0000256" key="5">
    <source>
        <dbReference type="PIRSR" id="PIRSR600760-2"/>
    </source>
</evidence>
<reference evidence="6 7" key="1">
    <citation type="submission" date="2015-09" db="EMBL/GenBank/DDBJ databases">
        <authorList>
            <consortium name="Swine Surveillance"/>
        </authorList>
    </citation>
    <scope>NUCLEOTIDE SEQUENCE [LARGE SCALE GENOMIC DNA]</scope>
    <source>
        <strain evidence="6 7">CECT 5294</strain>
    </source>
</reference>
<dbReference type="AlphaFoldDB" id="A0A0P1EZN7"/>
<evidence type="ECO:0000256" key="1">
    <source>
        <dbReference type="ARBA" id="ARBA00009759"/>
    </source>
</evidence>
<dbReference type="GO" id="GO:0046872">
    <property type="term" value="F:metal ion binding"/>
    <property type="evidence" value="ECO:0007669"/>
    <property type="project" value="UniProtKB-KW"/>
</dbReference>
<dbReference type="PRINTS" id="PR00377">
    <property type="entry name" value="IMPHPHTASES"/>
</dbReference>
<organism evidence="6 7">
    <name type="scientific">Thalassobacter stenotrophicus</name>
    <dbReference type="NCBI Taxonomy" id="266809"/>
    <lineage>
        <taxon>Bacteria</taxon>
        <taxon>Pseudomonadati</taxon>
        <taxon>Pseudomonadota</taxon>
        <taxon>Alphaproteobacteria</taxon>
        <taxon>Rhodobacterales</taxon>
        <taxon>Roseobacteraceae</taxon>
        <taxon>Thalassobacter</taxon>
    </lineage>
</organism>
<protein>
    <submittedName>
        <fullName evidence="6">Inositol-1-monophosphatase</fullName>
        <ecNumber evidence="6">3.1.3.25</ecNumber>
    </submittedName>
</protein>
<dbReference type="InterPro" id="IPR020550">
    <property type="entry name" value="Inositol_monophosphatase_CS"/>
</dbReference>
<dbReference type="PROSITE" id="PS00630">
    <property type="entry name" value="IMP_2"/>
    <property type="match status" value="1"/>
</dbReference>
<dbReference type="eggNOG" id="COG0483">
    <property type="taxonomic scope" value="Bacteria"/>
</dbReference>
<dbReference type="InterPro" id="IPR020583">
    <property type="entry name" value="Inositol_monoP_metal-BS"/>
</dbReference>
<dbReference type="STRING" id="266809.PM03_13065"/>
<dbReference type="Gene3D" id="3.40.190.80">
    <property type="match status" value="1"/>
</dbReference>
<feature type="binding site" evidence="5">
    <location>
        <position position="205"/>
    </location>
    <ligand>
        <name>Mg(2+)</name>
        <dbReference type="ChEBI" id="CHEBI:18420"/>
        <label>1</label>
        <note>catalytic</note>
    </ligand>
</feature>
<dbReference type="Pfam" id="PF00459">
    <property type="entry name" value="Inositol_P"/>
    <property type="match status" value="1"/>
</dbReference>
<dbReference type="GO" id="GO:0046854">
    <property type="term" value="P:phosphatidylinositol phosphate biosynthetic process"/>
    <property type="evidence" value="ECO:0007669"/>
    <property type="project" value="InterPro"/>
</dbReference>
<keyword evidence="2 5" id="KW-0479">Metal-binding</keyword>
<evidence type="ECO:0000313" key="6">
    <source>
        <dbReference type="EMBL" id="CUH60701.1"/>
    </source>
</evidence>
<feature type="binding site" evidence="5">
    <location>
        <position position="67"/>
    </location>
    <ligand>
        <name>Mg(2+)</name>
        <dbReference type="ChEBI" id="CHEBI:18420"/>
        <label>1</label>
        <note>catalytic</note>
    </ligand>
</feature>
<feature type="binding site" evidence="5">
    <location>
        <position position="87"/>
    </location>
    <ligand>
        <name>Mg(2+)</name>
        <dbReference type="ChEBI" id="CHEBI:18420"/>
        <label>1</label>
        <note>catalytic</note>
    </ligand>
</feature>
<sequence>MPEPDLALLRDAAKAAGEIAAKHFRKDPEAWDKGAGQGPVTEADIEVDTMLREELTAARSDYGWLSEETADNATRLDRSRVFVVDPIDGTRAFMNGKTGFSHALAVVEDGVPIAAVVYLPMLDLMFTAARGQGATLNGMALGTSSRTALDGAQLLGNKKMFAEEHWGGPLPVTQHFRSSLAYRMVLVAEGAFDGMITLRPSWEWDIAAGDLIAREAGATVTDQRGTQLRFNNPHPQVNGVLAAPANVHQGLMARLVPAT</sequence>
<dbReference type="GO" id="GO:0008934">
    <property type="term" value="F:inositol monophosphate 1-phosphatase activity"/>
    <property type="evidence" value="ECO:0007669"/>
    <property type="project" value="TreeGrafter"/>
</dbReference>
<feature type="binding site" evidence="5">
    <location>
        <position position="88"/>
    </location>
    <ligand>
        <name>Mg(2+)</name>
        <dbReference type="ChEBI" id="CHEBI:18420"/>
        <label>1</label>
        <note>catalytic</note>
    </ligand>
</feature>
<evidence type="ECO:0000256" key="2">
    <source>
        <dbReference type="ARBA" id="ARBA00022723"/>
    </source>
</evidence>
<dbReference type="EC" id="3.1.3.25" evidence="6"/>
<dbReference type="Gene3D" id="3.30.540.10">
    <property type="entry name" value="Fructose-1,6-Bisphosphatase, subunit A, domain 1"/>
    <property type="match status" value="1"/>
</dbReference>
<dbReference type="Proteomes" id="UP000051298">
    <property type="component" value="Unassembled WGS sequence"/>
</dbReference>
<dbReference type="SUPFAM" id="SSF56655">
    <property type="entry name" value="Carbohydrate phosphatase"/>
    <property type="match status" value="1"/>
</dbReference>
<dbReference type="PANTHER" id="PTHR20854">
    <property type="entry name" value="INOSITOL MONOPHOSPHATASE"/>
    <property type="match status" value="1"/>
</dbReference>
<name>A0A0P1EZN7_9RHOB</name>
<feature type="binding site" evidence="5">
    <location>
        <position position="85"/>
    </location>
    <ligand>
        <name>Mg(2+)</name>
        <dbReference type="ChEBI" id="CHEBI:18420"/>
        <label>1</label>
        <note>catalytic</note>
    </ligand>
</feature>
<evidence type="ECO:0000256" key="4">
    <source>
        <dbReference type="ARBA" id="ARBA00022842"/>
    </source>
</evidence>
<dbReference type="GO" id="GO:0007165">
    <property type="term" value="P:signal transduction"/>
    <property type="evidence" value="ECO:0007669"/>
    <property type="project" value="TreeGrafter"/>
</dbReference>
<dbReference type="PANTHER" id="PTHR20854:SF4">
    <property type="entry name" value="INOSITOL-1-MONOPHOSPHATASE-RELATED"/>
    <property type="match status" value="1"/>
</dbReference>
<dbReference type="RefSeq" id="WP_058123624.1">
    <property type="nucleotide sequence ID" value="NZ_CYRX01000029.1"/>
</dbReference>
<dbReference type="PROSITE" id="PS00629">
    <property type="entry name" value="IMP_1"/>
    <property type="match status" value="1"/>
</dbReference>
<comment type="cofactor">
    <cofactor evidence="5">
        <name>Mg(2+)</name>
        <dbReference type="ChEBI" id="CHEBI:18420"/>
    </cofactor>
</comment>
<comment type="similarity">
    <text evidence="1">Belongs to the inositol monophosphatase superfamily.</text>
</comment>
<dbReference type="GO" id="GO:0006020">
    <property type="term" value="P:inositol metabolic process"/>
    <property type="evidence" value="ECO:0007669"/>
    <property type="project" value="TreeGrafter"/>
</dbReference>
<dbReference type="EMBL" id="CYRX01000029">
    <property type="protein sequence ID" value="CUH60701.1"/>
    <property type="molecule type" value="Genomic_DNA"/>
</dbReference>
<gene>
    <name evidence="6" type="primary">suhB_2</name>
    <name evidence="6" type="ORF">THS5294_01997</name>
</gene>
<dbReference type="InterPro" id="IPR000760">
    <property type="entry name" value="Inositol_monophosphatase-like"/>
</dbReference>
<keyword evidence="4 5" id="KW-0460">Magnesium</keyword>
<accession>A0A0P1EZN7</accession>
<proteinExistence type="inferred from homology"/>
<evidence type="ECO:0000313" key="7">
    <source>
        <dbReference type="Proteomes" id="UP000051298"/>
    </source>
</evidence>